<comment type="caution">
    <text evidence="2">The sequence shown here is derived from an EMBL/GenBank/DDBJ whole genome shotgun (WGS) entry which is preliminary data.</text>
</comment>
<proteinExistence type="predicted"/>
<dbReference type="Proteomes" id="UP000287519">
    <property type="component" value="Unassembled WGS sequence"/>
</dbReference>
<dbReference type="EMBL" id="BHYM01000017">
    <property type="protein sequence ID" value="GCE38261.1"/>
    <property type="molecule type" value="Genomic_DNA"/>
</dbReference>
<evidence type="ECO:0000313" key="3">
    <source>
        <dbReference type="Proteomes" id="UP000287519"/>
    </source>
</evidence>
<dbReference type="AlphaFoldDB" id="A0A402C3U5"/>
<organism evidence="2 3">
    <name type="scientific">Rhodococcus wratislaviensis</name>
    <name type="common">Tsukamurella wratislaviensis</name>
    <dbReference type="NCBI Taxonomy" id="44752"/>
    <lineage>
        <taxon>Bacteria</taxon>
        <taxon>Bacillati</taxon>
        <taxon>Actinomycetota</taxon>
        <taxon>Actinomycetes</taxon>
        <taxon>Mycobacteriales</taxon>
        <taxon>Nocardiaceae</taxon>
        <taxon>Rhodococcus</taxon>
    </lineage>
</organism>
<keyword evidence="3" id="KW-1185">Reference proteome</keyword>
<evidence type="ECO:0000313" key="2">
    <source>
        <dbReference type="EMBL" id="GCE38261.1"/>
    </source>
</evidence>
<protein>
    <submittedName>
        <fullName evidence="2">Uncharacterized protein</fullName>
    </submittedName>
</protein>
<reference evidence="2 3" key="1">
    <citation type="submission" date="2018-11" db="EMBL/GenBank/DDBJ databases">
        <title>Microbial catabolism of amino acid.</title>
        <authorList>
            <person name="Hibi M."/>
            <person name="Ogawa J."/>
        </authorList>
    </citation>
    <scope>NUCLEOTIDE SEQUENCE [LARGE SCALE GENOMIC DNA]</scope>
    <source>
        <strain evidence="2 3">C31-06</strain>
    </source>
</reference>
<name>A0A402C3U5_RHOWR</name>
<accession>A0A402C3U5</accession>
<sequence>MTDDGYTAQRCPTAAWGGHDGHGEMDDDGMGGLLDSL</sequence>
<evidence type="ECO:0000256" key="1">
    <source>
        <dbReference type="SAM" id="MobiDB-lite"/>
    </source>
</evidence>
<feature type="region of interest" description="Disordered" evidence="1">
    <location>
        <begin position="1"/>
        <end position="37"/>
    </location>
</feature>
<gene>
    <name evidence="2" type="ORF">Rhow_001300</name>
</gene>